<dbReference type="InterPro" id="IPR050695">
    <property type="entry name" value="N-acetylmuramoyl_amidase_3"/>
</dbReference>
<dbReference type="InterPro" id="IPR002508">
    <property type="entry name" value="MurNAc-LAA_cat"/>
</dbReference>
<dbReference type="GO" id="GO:0009253">
    <property type="term" value="P:peptidoglycan catabolic process"/>
    <property type="evidence" value="ECO:0007669"/>
    <property type="project" value="InterPro"/>
</dbReference>
<dbReference type="OrthoDB" id="5344211at2"/>
<dbReference type="GO" id="GO:0030288">
    <property type="term" value="C:outer membrane-bounded periplasmic space"/>
    <property type="evidence" value="ECO:0007669"/>
    <property type="project" value="TreeGrafter"/>
</dbReference>
<organism evidence="3 4">
    <name type="scientific">Alkaliphilus oremlandii (strain OhILAs)</name>
    <name type="common">Clostridium oremlandii (strain OhILAs)</name>
    <dbReference type="NCBI Taxonomy" id="350688"/>
    <lineage>
        <taxon>Bacteria</taxon>
        <taxon>Bacillati</taxon>
        <taxon>Bacillota</taxon>
        <taxon>Clostridia</taxon>
        <taxon>Peptostreptococcales</taxon>
        <taxon>Natronincolaceae</taxon>
        <taxon>Alkaliphilus</taxon>
    </lineage>
</organism>
<dbReference type="EMBL" id="CP000853">
    <property type="protein sequence ID" value="ABW17721.1"/>
    <property type="molecule type" value="Genomic_DNA"/>
</dbReference>
<sequence>MSYSLYKVFIDPGHGGTDVGAKNGTFYEKDFALDIAKHTRDRLASYGVKTKMSRETDISGKLYVDERSDASNAFGADIFVSIHNNAGGGTGVETWKHDNASTYVNQLAQSVNSKLVSNLGVANRNVRTAPSQRGENIYVLDPKNTNAWAILPEVLFMDTTADLEKLKSSTFRRNAGYAIADGIISFINTLPPR</sequence>
<proteinExistence type="predicted"/>
<dbReference type="SMART" id="SM00646">
    <property type="entry name" value="Ami_3"/>
    <property type="match status" value="1"/>
</dbReference>
<dbReference type="HOGENOM" id="CLU_014322_9_5_9"/>
<dbReference type="KEGG" id="aoe:Clos_0155"/>
<evidence type="ECO:0000313" key="4">
    <source>
        <dbReference type="Proteomes" id="UP000000269"/>
    </source>
</evidence>
<dbReference type="Pfam" id="PF01520">
    <property type="entry name" value="Amidase_3"/>
    <property type="match status" value="1"/>
</dbReference>
<keyword evidence="1 3" id="KW-0378">Hydrolase</keyword>
<evidence type="ECO:0000259" key="2">
    <source>
        <dbReference type="SMART" id="SM00646"/>
    </source>
</evidence>
<dbReference type="STRING" id="350688.Clos_0155"/>
<dbReference type="PANTHER" id="PTHR30404:SF0">
    <property type="entry name" value="N-ACETYLMURAMOYL-L-ALANINE AMIDASE AMIC"/>
    <property type="match status" value="1"/>
</dbReference>
<evidence type="ECO:0000256" key="1">
    <source>
        <dbReference type="ARBA" id="ARBA00022801"/>
    </source>
</evidence>
<feature type="domain" description="MurNAc-LAA" evidence="2">
    <location>
        <begin position="68"/>
        <end position="184"/>
    </location>
</feature>
<gene>
    <name evidence="3" type="ordered locus">Clos_0155</name>
</gene>
<name>A8MFT2_ALKOO</name>
<dbReference type="PANTHER" id="PTHR30404">
    <property type="entry name" value="N-ACETYLMURAMOYL-L-ALANINE AMIDASE"/>
    <property type="match status" value="1"/>
</dbReference>
<dbReference type="Gene3D" id="3.40.630.40">
    <property type="entry name" value="Zn-dependent exopeptidases"/>
    <property type="match status" value="1"/>
</dbReference>
<accession>A8MFT2</accession>
<protein>
    <submittedName>
        <fullName evidence="3">Cell wall hydrolase/autolysin</fullName>
    </submittedName>
</protein>
<dbReference type="GO" id="GO:0008745">
    <property type="term" value="F:N-acetylmuramoyl-L-alanine amidase activity"/>
    <property type="evidence" value="ECO:0007669"/>
    <property type="project" value="InterPro"/>
</dbReference>
<dbReference type="CDD" id="cd02696">
    <property type="entry name" value="MurNAc-LAA"/>
    <property type="match status" value="1"/>
</dbReference>
<keyword evidence="4" id="KW-1185">Reference proteome</keyword>
<dbReference type="Proteomes" id="UP000000269">
    <property type="component" value="Chromosome"/>
</dbReference>
<dbReference type="SUPFAM" id="SSF53187">
    <property type="entry name" value="Zn-dependent exopeptidases"/>
    <property type="match status" value="1"/>
</dbReference>
<evidence type="ECO:0000313" key="3">
    <source>
        <dbReference type="EMBL" id="ABW17721.1"/>
    </source>
</evidence>
<dbReference type="eggNOG" id="COG0860">
    <property type="taxonomic scope" value="Bacteria"/>
</dbReference>
<reference evidence="4" key="1">
    <citation type="submission" date="2007-10" db="EMBL/GenBank/DDBJ databases">
        <title>Complete genome of Alkaliphilus oremlandii OhILAs.</title>
        <authorList>
            <person name="Copeland A."/>
            <person name="Lucas S."/>
            <person name="Lapidus A."/>
            <person name="Barry K."/>
            <person name="Detter J.C."/>
            <person name="Glavina del Rio T."/>
            <person name="Hammon N."/>
            <person name="Israni S."/>
            <person name="Dalin E."/>
            <person name="Tice H."/>
            <person name="Pitluck S."/>
            <person name="Chain P."/>
            <person name="Malfatti S."/>
            <person name="Shin M."/>
            <person name="Vergez L."/>
            <person name="Schmutz J."/>
            <person name="Larimer F."/>
            <person name="Land M."/>
            <person name="Hauser L."/>
            <person name="Kyrpides N."/>
            <person name="Mikhailova N."/>
            <person name="Stolz J.F."/>
            <person name="Dawson A."/>
            <person name="Fisher E."/>
            <person name="Crable B."/>
            <person name="Perera E."/>
            <person name="Lisak J."/>
            <person name="Ranganathan M."/>
            <person name="Basu P."/>
            <person name="Richardson P."/>
        </authorList>
    </citation>
    <scope>NUCLEOTIDE SEQUENCE [LARGE SCALE GENOMIC DNA]</scope>
    <source>
        <strain evidence="4">OhILAs</strain>
    </source>
</reference>
<dbReference type="AlphaFoldDB" id="A8MFT2"/>